<proteinExistence type="inferred from homology"/>
<feature type="domain" description="Glucose-methanol-choline oxidoreductase N-terminal" evidence="2">
    <location>
        <begin position="160"/>
        <end position="174"/>
    </location>
</feature>
<dbReference type="Pfam" id="PF00732">
    <property type="entry name" value="GMC_oxred_N"/>
    <property type="match status" value="1"/>
</dbReference>
<dbReference type="InterPro" id="IPR012132">
    <property type="entry name" value="GMC_OxRdtase"/>
</dbReference>
<dbReference type="STRING" id="48709.A0A1D2M3Z6"/>
<dbReference type="InterPro" id="IPR036188">
    <property type="entry name" value="FAD/NAD-bd_sf"/>
</dbReference>
<gene>
    <name evidence="3" type="ORF">Ocin01_19052</name>
</gene>
<protein>
    <submittedName>
        <fullName evidence="3">Oxygen-dependent choline dehydrogenase</fullName>
    </submittedName>
</protein>
<dbReference type="PANTHER" id="PTHR11552:SF227">
    <property type="entry name" value="GLUCOSE DEHYDROGENASE [FAD, QUINONE]-LIKE PROTEIN"/>
    <property type="match status" value="1"/>
</dbReference>
<evidence type="ECO:0000313" key="3">
    <source>
        <dbReference type="EMBL" id="ODM87631.1"/>
    </source>
</evidence>
<evidence type="ECO:0000259" key="2">
    <source>
        <dbReference type="PROSITE" id="PS00624"/>
    </source>
</evidence>
<accession>A0A1D2M3Z6</accession>
<evidence type="ECO:0000256" key="1">
    <source>
        <dbReference type="ARBA" id="ARBA00010790"/>
    </source>
</evidence>
<dbReference type="Proteomes" id="UP000094527">
    <property type="component" value="Unassembled WGS sequence"/>
</dbReference>
<sequence>MIFTQKLIGSTKLYLRNTHVSHCPIINLTGRKERDLEGILHGVMKNLLPYFRKSEDFHGIWTNARTHGTGGPIRIQLPEYTGMGDIYVKAAGELGYPRQDLNGYFTEGFDTIYYPMKGGRRHGVYGAFIEEAMLNLDKRLTVRQFAQATRAAKEVILSAGAMISPQLLMLSGIGPKEHLQELGIEVRADLPVGNNLQDHISAYLGPFFVNKPIAFSIERDVTSVSVANFLVQGRGILTTSGTNAMGFFASEHAKARGQGDWPDVQIILAGVSVGENFAKDFARGFGVKRRVLERYWAHAVGKDSFLQIVSLGRPRQRELYDSRTFDYKNLQAKSFGKFLRKPRLS</sequence>
<reference evidence="3 4" key="1">
    <citation type="journal article" date="2016" name="Genome Biol. Evol.">
        <title>Gene Family Evolution Reflects Adaptation to Soil Environmental Stressors in the Genome of the Collembolan Orchesella cincta.</title>
        <authorList>
            <person name="Faddeeva-Vakhrusheva A."/>
            <person name="Derks M.F."/>
            <person name="Anvar S.Y."/>
            <person name="Agamennone V."/>
            <person name="Suring W."/>
            <person name="Smit S."/>
            <person name="van Straalen N.M."/>
            <person name="Roelofs D."/>
        </authorList>
    </citation>
    <scope>NUCLEOTIDE SEQUENCE [LARGE SCALE GENOMIC DNA]</scope>
    <source>
        <tissue evidence="3">Mixed pool</tissue>
    </source>
</reference>
<dbReference type="SUPFAM" id="SSF51905">
    <property type="entry name" value="FAD/NAD(P)-binding domain"/>
    <property type="match status" value="1"/>
</dbReference>
<dbReference type="OrthoDB" id="269227at2759"/>
<dbReference type="InterPro" id="IPR000172">
    <property type="entry name" value="GMC_OxRdtase_N"/>
</dbReference>
<dbReference type="EMBL" id="LJIJ01004932">
    <property type="protein sequence ID" value="ODM87631.1"/>
    <property type="molecule type" value="Genomic_DNA"/>
</dbReference>
<keyword evidence="4" id="KW-1185">Reference proteome</keyword>
<dbReference type="Gene3D" id="3.30.560.10">
    <property type="entry name" value="Glucose Oxidase, domain 3"/>
    <property type="match status" value="2"/>
</dbReference>
<comment type="caution">
    <text evidence="3">The sequence shown here is derived from an EMBL/GenBank/DDBJ whole genome shotgun (WGS) entry which is preliminary data.</text>
</comment>
<dbReference type="Gene3D" id="3.50.50.60">
    <property type="entry name" value="FAD/NAD(P)-binding domain"/>
    <property type="match status" value="2"/>
</dbReference>
<dbReference type="GO" id="GO:0050660">
    <property type="term" value="F:flavin adenine dinucleotide binding"/>
    <property type="evidence" value="ECO:0007669"/>
    <property type="project" value="InterPro"/>
</dbReference>
<dbReference type="PANTHER" id="PTHR11552">
    <property type="entry name" value="GLUCOSE-METHANOL-CHOLINE GMC OXIDOREDUCTASE"/>
    <property type="match status" value="1"/>
</dbReference>
<name>A0A1D2M3Z6_ORCCI</name>
<dbReference type="OMA" id="NTHVSHC"/>
<comment type="similarity">
    <text evidence="1">Belongs to the GMC oxidoreductase family.</text>
</comment>
<dbReference type="PROSITE" id="PS00624">
    <property type="entry name" value="GMC_OXRED_2"/>
    <property type="match status" value="1"/>
</dbReference>
<organism evidence="3 4">
    <name type="scientific">Orchesella cincta</name>
    <name type="common">Springtail</name>
    <name type="synonym">Podura cincta</name>
    <dbReference type="NCBI Taxonomy" id="48709"/>
    <lineage>
        <taxon>Eukaryota</taxon>
        <taxon>Metazoa</taxon>
        <taxon>Ecdysozoa</taxon>
        <taxon>Arthropoda</taxon>
        <taxon>Hexapoda</taxon>
        <taxon>Collembola</taxon>
        <taxon>Entomobryomorpha</taxon>
        <taxon>Entomobryoidea</taxon>
        <taxon>Orchesellidae</taxon>
        <taxon>Orchesellinae</taxon>
        <taxon>Orchesella</taxon>
    </lineage>
</organism>
<evidence type="ECO:0000313" key="4">
    <source>
        <dbReference type="Proteomes" id="UP000094527"/>
    </source>
</evidence>
<dbReference type="GO" id="GO:0016614">
    <property type="term" value="F:oxidoreductase activity, acting on CH-OH group of donors"/>
    <property type="evidence" value="ECO:0007669"/>
    <property type="project" value="InterPro"/>
</dbReference>
<dbReference type="AlphaFoldDB" id="A0A1D2M3Z6"/>